<evidence type="ECO:0000313" key="2">
    <source>
        <dbReference type="EMBL" id="CAJ0608476.1"/>
    </source>
</evidence>
<evidence type="ECO:0000259" key="1">
    <source>
        <dbReference type="SMART" id="SM00849"/>
    </source>
</evidence>
<dbReference type="InterPro" id="IPR001279">
    <property type="entry name" value="Metallo-B-lactamas"/>
</dbReference>
<feature type="domain" description="Metallo-beta-lactamase" evidence="1">
    <location>
        <begin position="24"/>
        <end position="183"/>
    </location>
</feature>
<name>A0AA36HD04_CYLNA</name>
<organism evidence="2 3">
    <name type="scientific">Cylicocyclus nassatus</name>
    <name type="common">Nematode worm</name>
    <dbReference type="NCBI Taxonomy" id="53992"/>
    <lineage>
        <taxon>Eukaryota</taxon>
        <taxon>Metazoa</taxon>
        <taxon>Ecdysozoa</taxon>
        <taxon>Nematoda</taxon>
        <taxon>Chromadorea</taxon>
        <taxon>Rhabditida</taxon>
        <taxon>Rhabditina</taxon>
        <taxon>Rhabditomorpha</taxon>
        <taxon>Strongyloidea</taxon>
        <taxon>Strongylidae</taxon>
        <taxon>Cylicocyclus</taxon>
    </lineage>
</organism>
<keyword evidence="3" id="KW-1185">Reference proteome</keyword>
<proteinExistence type="predicted"/>
<dbReference type="EMBL" id="CATQJL010000316">
    <property type="protein sequence ID" value="CAJ0608476.1"/>
    <property type="molecule type" value="Genomic_DNA"/>
</dbReference>
<protein>
    <recommendedName>
        <fullName evidence="1">Metallo-beta-lactamase domain-containing protein</fullName>
    </recommendedName>
</protein>
<dbReference type="SMART" id="SM00849">
    <property type="entry name" value="Lactamase_B"/>
    <property type="match status" value="1"/>
</dbReference>
<gene>
    <name evidence="2" type="ORF">CYNAS_LOCUS20459</name>
</gene>
<evidence type="ECO:0000313" key="3">
    <source>
        <dbReference type="Proteomes" id="UP001176961"/>
    </source>
</evidence>
<dbReference type="InterPro" id="IPR036866">
    <property type="entry name" value="RibonucZ/Hydroxyglut_hydro"/>
</dbReference>
<dbReference type="Gene3D" id="3.60.15.10">
    <property type="entry name" value="Ribonuclease Z/Hydroxyacylglutathione hydrolase-like"/>
    <property type="match status" value="1"/>
</dbReference>
<dbReference type="PANTHER" id="PTHR23200">
    <property type="entry name" value="METALLO-BETA-LACTAMASE DOMAIN-CONTAINING PROTEIN 1"/>
    <property type="match status" value="1"/>
</dbReference>
<dbReference type="InterPro" id="IPR039344">
    <property type="entry name" value="MBLAC1"/>
</dbReference>
<comment type="caution">
    <text evidence="2">The sequence shown here is derived from an EMBL/GenBank/DDBJ whole genome shotgun (WGS) entry which is preliminary data.</text>
</comment>
<sequence length="209" mass="23295">MSQANKVVQLIDGYARKGGKYLASGSVTLVCSNDVFILVDCGDPWNGEEVLQRLKAVGLEKEDINIVVVTHGHMDHCGNLALFKDAKLYMASDIAVNGEYDTLEENPILLANDVELHRCPGHTDHDLIVVVKNTEIGCFVIAGDIFENENDADEWKAVSAYPQKQEKSREKILRLADWIIPGHGKLFENVLKNKFAANEHSLEPCKYMI</sequence>
<accession>A0AA36HD04</accession>
<dbReference type="Pfam" id="PF00753">
    <property type="entry name" value="Lactamase_B"/>
    <property type="match status" value="1"/>
</dbReference>
<dbReference type="AlphaFoldDB" id="A0AA36HD04"/>
<reference evidence="2" key="1">
    <citation type="submission" date="2023-07" db="EMBL/GenBank/DDBJ databases">
        <authorList>
            <consortium name="CYATHOMIX"/>
        </authorList>
    </citation>
    <scope>NUCLEOTIDE SEQUENCE</scope>
    <source>
        <strain evidence="2">N/A</strain>
    </source>
</reference>
<dbReference type="SUPFAM" id="SSF56281">
    <property type="entry name" value="Metallo-hydrolase/oxidoreductase"/>
    <property type="match status" value="1"/>
</dbReference>
<dbReference type="PANTHER" id="PTHR23200:SF35">
    <property type="entry name" value="METALLO-BETA-LACTAMASE DOMAIN-CONTAINING PROTEIN"/>
    <property type="match status" value="1"/>
</dbReference>
<dbReference type="CDD" id="cd07711">
    <property type="entry name" value="MBLAC1-like_MBL-fold"/>
    <property type="match status" value="1"/>
</dbReference>
<dbReference type="Proteomes" id="UP001176961">
    <property type="component" value="Unassembled WGS sequence"/>
</dbReference>